<reference evidence="1 2" key="1">
    <citation type="journal article" date="2014" name="Am. J. Bot.">
        <title>Genome assembly and annotation for red clover (Trifolium pratense; Fabaceae).</title>
        <authorList>
            <person name="Istvanek J."/>
            <person name="Jaros M."/>
            <person name="Krenek A."/>
            <person name="Repkova J."/>
        </authorList>
    </citation>
    <scope>NUCLEOTIDE SEQUENCE [LARGE SCALE GENOMIC DNA]</scope>
    <source>
        <strain evidence="2">cv. Tatra</strain>
        <tissue evidence="1">Young leaves</tissue>
    </source>
</reference>
<dbReference type="Proteomes" id="UP000236291">
    <property type="component" value="Unassembled WGS sequence"/>
</dbReference>
<evidence type="ECO:0000313" key="1">
    <source>
        <dbReference type="EMBL" id="PNX56909.1"/>
    </source>
</evidence>
<protein>
    <submittedName>
        <fullName evidence="1">Uncharacterized protein</fullName>
    </submittedName>
</protein>
<accession>A0A2K3JS90</accession>
<sequence length="55" mass="6017">KPKPSLKSHISTLNLERAGQHGAAPAQADKPKLCSTWVTSWRYPTRQTGGCVRSL</sequence>
<dbReference type="EMBL" id="ASHM01075493">
    <property type="protein sequence ID" value="PNX56909.1"/>
    <property type="molecule type" value="Genomic_DNA"/>
</dbReference>
<feature type="non-terminal residue" evidence="1">
    <location>
        <position position="1"/>
    </location>
</feature>
<gene>
    <name evidence="1" type="ORF">L195_g050124</name>
</gene>
<evidence type="ECO:0000313" key="2">
    <source>
        <dbReference type="Proteomes" id="UP000236291"/>
    </source>
</evidence>
<dbReference type="AlphaFoldDB" id="A0A2K3JS90"/>
<reference evidence="1 2" key="2">
    <citation type="journal article" date="2017" name="Front. Plant Sci.">
        <title>Gene Classification and Mining of Molecular Markers Useful in Red Clover (Trifolium pratense) Breeding.</title>
        <authorList>
            <person name="Istvanek J."/>
            <person name="Dluhosova J."/>
            <person name="Dluhos P."/>
            <person name="Patkova L."/>
            <person name="Nedelnik J."/>
            <person name="Repkova J."/>
        </authorList>
    </citation>
    <scope>NUCLEOTIDE SEQUENCE [LARGE SCALE GENOMIC DNA]</scope>
    <source>
        <strain evidence="2">cv. Tatra</strain>
        <tissue evidence="1">Young leaves</tissue>
    </source>
</reference>
<proteinExistence type="predicted"/>
<comment type="caution">
    <text evidence="1">The sequence shown here is derived from an EMBL/GenBank/DDBJ whole genome shotgun (WGS) entry which is preliminary data.</text>
</comment>
<name>A0A2K3JS90_TRIPR</name>
<organism evidence="1 2">
    <name type="scientific">Trifolium pratense</name>
    <name type="common">Red clover</name>
    <dbReference type="NCBI Taxonomy" id="57577"/>
    <lineage>
        <taxon>Eukaryota</taxon>
        <taxon>Viridiplantae</taxon>
        <taxon>Streptophyta</taxon>
        <taxon>Embryophyta</taxon>
        <taxon>Tracheophyta</taxon>
        <taxon>Spermatophyta</taxon>
        <taxon>Magnoliopsida</taxon>
        <taxon>eudicotyledons</taxon>
        <taxon>Gunneridae</taxon>
        <taxon>Pentapetalae</taxon>
        <taxon>rosids</taxon>
        <taxon>fabids</taxon>
        <taxon>Fabales</taxon>
        <taxon>Fabaceae</taxon>
        <taxon>Papilionoideae</taxon>
        <taxon>50 kb inversion clade</taxon>
        <taxon>NPAAA clade</taxon>
        <taxon>Hologalegina</taxon>
        <taxon>IRL clade</taxon>
        <taxon>Trifolieae</taxon>
        <taxon>Trifolium</taxon>
    </lineage>
</organism>